<dbReference type="Proteomes" id="UP000036367">
    <property type="component" value="Unassembled WGS sequence"/>
</dbReference>
<dbReference type="Pfam" id="PF07394">
    <property type="entry name" value="DUF1501"/>
    <property type="match status" value="1"/>
</dbReference>
<dbReference type="PANTHER" id="PTHR43737">
    <property type="entry name" value="BLL7424 PROTEIN"/>
    <property type="match status" value="1"/>
</dbReference>
<dbReference type="STRING" id="595434.RISK_006052"/>
<sequence length="493" mass="53772">MKVARSTMSTPHLSNGGRQFLNRRGFLGNAATGLGSIALLDLLAKDRLLANQPQIDPARPFALRPGHFPAKAKNVLVIFCAGGVSQLETWDYKPELIKLDGRPLEGGPAVTFQGPAGDLARPQYKFRQRGQTGKWVSDMLPHLAELTDDIAFIHSLTSITNTHGPAENFLSTGSQLDGFPSLGSWTSYALGTENQNLPAYVAIPDPRGVPQNGSNNWGPGFLPAAFQGTTVSSKSPIRHLRAPGMSDVADEASRSLLKRMNERHLEQHPGDSKLAARIASYELAARMQLSVPEITDLSSEPAHVLKSYGADDDSNPTRAAYAKNCILARRLIESGVRFVQLFNGAYASGGALNWDGHGKLKEQYDTHAEILDQPTAAMIQDMKARGLLEDTLIVWCTEFGRMPFFQKGAKGRDHNPDGFTCWMTGAGVKPGVSHGVTDELGQKAVEDIHPLYDLNATILHLLGLDHERLTFEHNGIERRLTNVEGHLIREVLA</sequence>
<dbReference type="Gene3D" id="3.40.720.10">
    <property type="entry name" value="Alkaline Phosphatase, subunit A"/>
    <property type="match status" value="1"/>
</dbReference>
<proteinExistence type="predicted"/>
<dbReference type="InterPro" id="IPR010869">
    <property type="entry name" value="DUF1501"/>
</dbReference>
<name>A0A0J1B5I7_RHOIS</name>
<dbReference type="SUPFAM" id="SSF53649">
    <property type="entry name" value="Alkaline phosphatase-like"/>
    <property type="match status" value="1"/>
</dbReference>
<protein>
    <submittedName>
        <fullName evidence="1">Sulfatase</fullName>
    </submittedName>
</protein>
<keyword evidence="2" id="KW-1185">Reference proteome</keyword>
<organism evidence="1 2">
    <name type="scientific">Rhodopirellula islandica</name>
    <dbReference type="NCBI Taxonomy" id="595434"/>
    <lineage>
        <taxon>Bacteria</taxon>
        <taxon>Pseudomonadati</taxon>
        <taxon>Planctomycetota</taxon>
        <taxon>Planctomycetia</taxon>
        <taxon>Pirellulales</taxon>
        <taxon>Pirellulaceae</taxon>
        <taxon>Rhodopirellula</taxon>
    </lineage>
</organism>
<evidence type="ECO:0000313" key="2">
    <source>
        <dbReference type="Proteomes" id="UP000036367"/>
    </source>
</evidence>
<dbReference type="PANTHER" id="PTHR43737:SF1">
    <property type="entry name" value="DUF1501 DOMAIN-CONTAINING PROTEIN"/>
    <property type="match status" value="1"/>
</dbReference>
<dbReference type="PATRIC" id="fig|595434.4.peg.5750"/>
<accession>A0A0J1B5I7</accession>
<dbReference type="AlphaFoldDB" id="A0A0J1B5I7"/>
<gene>
    <name evidence="1" type="ORF">RISK_006052</name>
</gene>
<comment type="caution">
    <text evidence="1">The sequence shown here is derived from an EMBL/GenBank/DDBJ whole genome shotgun (WGS) entry which is preliminary data.</text>
</comment>
<evidence type="ECO:0000313" key="1">
    <source>
        <dbReference type="EMBL" id="KLU01868.1"/>
    </source>
</evidence>
<dbReference type="InterPro" id="IPR017850">
    <property type="entry name" value="Alkaline_phosphatase_core_sf"/>
</dbReference>
<reference evidence="1" key="1">
    <citation type="submission" date="2015-05" db="EMBL/GenBank/DDBJ databases">
        <title>Permanent draft genome of Rhodopirellula islandicus K833.</title>
        <authorList>
            <person name="Kizina J."/>
            <person name="Richter M."/>
            <person name="Glockner F.O."/>
            <person name="Harder J."/>
        </authorList>
    </citation>
    <scope>NUCLEOTIDE SEQUENCE [LARGE SCALE GENOMIC DNA]</scope>
    <source>
        <strain evidence="1">K833</strain>
    </source>
</reference>
<dbReference type="EMBL" id="LECT01000048">
    <property type="protein sequence ID" value="KLU01868.1"/>
    <property type="molecule type" value="Genomic_DNA"/>
</dbReference>